<feature type="transmembrane region" description="Helical" evidence="7">
    <location>
        <begin position="243"/>
        <end position="261"/>
    </location>
</feature>
<dbReference type="PANTHER" id="PTHR42718">
    <property type="entry name" value="MAJOR FACILITATOR SUPERFAMILY MULTIDRUG TRANSPORTER MFSC"/>
    <property type="match status" value="1"/>
</dbReference>
<feature type="transmembrane region" description="Helical" evidence="7">
    <location>
        <begin position="344"/>
        <end position="369"/>
    </location>
</feature>
<evidence type="ECO:0000256" key="5">
    <source>
        <dbReference type="ARBA" id="ARBA00022989"/>
    </source>
</evidence>
<sequence length="534" mass="55790">MKGTVAPPSSRSTAALTWDSVAWISAAICRRMACMGGADTTRKPASLPCVRRPAALGALGHTRNMQEQEQPHAGAADDAQTPVPRVRIFLVIALALLMMSIDSTIVATALHALQHGLGTTINWAGWTLTAYSLGFVVAVPITGKLSERYGRRRVFIASVVVFTLASLLCGLATDIYTLIALRILQAAGGAGFTPSATGIIVDHFGSARDRAVSLFGSIFPIGAMIGPIFGGLFVHYWDWRGVFLVNVPLGAVILFFAWRLIPHDRKHHQSAGSLDVTGMVLLAACVLGGMLGVNYLGERGVSFLAPLVWAPLAVSVVAGWAFVRHLARTCEPFIEPRLLHGPDFGVVNLVNVLLGGVPLGAIVLAPLYATNRYGIDALASGTLLIAQGLASVVMSVLAVLALRRTGYRAPIAVGGAITAAGLLVLAMAPQLGVTPYAWLAGGALLAGVGMGIINPASRNAGLQLAPQHSSSVAAMRSMFMQVGTIVFISVSTAVLAPVRDPGVAQAWIYAVTALAVVGALLALVHQVPEHKGAW</sequence>
<protein>
    <submittedName>
        <fullName evidence="9">MFS transporter</fullName>
    </submittedName>
</protein>
<dbReference type="Proteomes" id="UP000321199">
    <property type="component" value="Chromosome"/>
</dbReference>
<feature type="domain" description="Major facilitator superfamily (MFS) profile" evidence="8">
    <location>
        <begin position="88"/>
        <end position="531"/>
    </location>
</feature>
<dbReference type="PANTHER" id="PTHR42718:SF46">
    <property type="entry name" value="BLR6921 PROTEIN"/>
    <property type="match status" value="1"/>
</dbReference>
<dbReference type="GO" id="GO:0005886">
    <property type="term" value="C:plasma membrane"/>
    <property type="evidence" value="ECO:0007669"/>
    <property type="project" value="UniProtKB-SubCell"/>
</dbReference>
<evidence type="ECO:0000256" key="3">
    <source>
        <dbReference type="ARBA" id="ARBA00022475"/>
    </source>
</evidence>
<gene>
    <name evidence="9" type="ORF">FOZ74_14305</name>
</gene>
<dbReference type="OrthoDB" id="9807274at2"/>
<dbReference type="SUPFAM" id="SSF103473">
    <property type="entry name" value="MFS general substrate transporter"/>
    <property type="match status" value="1"/>
</dbReference>
<dbReference type="AlphaFoldDB" id="A0A5B8RY95"/>
<feature type="transmembrane region" description="Helical" evidence="7">
    <location>
        <begin position="273"/>
        <end position="297"/>
    </location>
</feature>
<dbReference type="CDD" id="cd17321">
    <property type="entry name" value="MFS_MMR_MDR_like"/>
    <property type="match status" value="1"/>
</dbReference>
<dbReference type="Gene3D" id="1.20.1250.20">
    <property type="entry name" value="MFS general substrate transporter like domains"/>
    <property type="match status" value="1"/>
</dbReference>
<feature type="transmembrane region" description="Helical" evidence="7">
    <location>
        <begin position="504"/>
        <end position="524"/>
    </location>
</feature>
<keyword evidence="5 7" id="KW-1133">Transmembrane helix</keyword>
<dbReference type="EMBL" id="CP042344">
    <property type="protein sequence ID" value="QEA14103.1"/>
    <property type="molecule type" value="Genomic_DNA"/>
</dbReference>
<feature type="transmembrane region" description="Helical" evidence="7">
    <location>
        <begin position="436"/>
        <end position="457"/>
    </location>
</feature>
<evidence type="ECO:0000256" key="4">
    <source>
        <dbReference type="ARBA" id="ARBA00022692"/>
    </source>
</evidence>
<feature type="transmembrane region" description="Helical" evidence="7">
    <location>
        <begin position="409"/>
        <end position="430"/>
    </location>
</feature>
<feature type="transmembrane region" description="Helical" evidence="7">
    <location>
        <begin position="179"/>
        <end position="201"/>
    </location>
</feature>
<evidence type="ECO:0000256" key="2">
    <source>
        <dbReference type="ARBA" id="ARBA00022448"/>
    </source>
</evidence>
<organism evidence="9 10">
    <name type="scientific">Comamonas flocculans</name>
    <dbReference type="NCBI Taxonomy" id="2597701"/>
    <lineage>
        <taxon>Bacteria</taxon>
        <taxon>Pseudomonadati</taxon>
        <taxon>Pseudomonadota</taxon>
        <taxon>Betaproteobacteria</taxon>
        <taxon>Burkholderiales</taxon>
        <taxon>Comamonadaceae</taxon>
        <taxon>Comamonas</taxon>
    </lineage>
</organism>
<comment type="subcellular location">
    <subcellularLocation>
        <location evidence="1">Cell membrane</location>
        <topology evidence="1">Multi-pass membrane protein</topology>
    </subcellularLocation>
</comment>
<dbReference type="GO" id="GO:0022857">
    <property type="term" value="F:transmembrane transporter activity"/>
    <property type="evidence" value="ECO:0007669"/>
    <property type="project" value="InterPro"/>
</dbReference>
<dbReference type="Gene3D" id="1.20.1720.10">
    <property type="entry name" value="Multidrug resistance protein D"/>
    <property type="match status" value="1"/>
</dbReference>
<evidence type="ECO:0000256" key="7">
    <source>
        <dbReference type="SAM" id="Phobius"/>
    </source>
</evidence>
<dbReference type="PROSITE" id="PS50850">
    <property type="entry name" value="MFS"/>
    <property type="match status" value="1"/>
</dbReference>
<dbReference type="PROSITE" id="PS00216">
    <property type="entry name" value="SUGAR_TRANSPORT_1"/>
    <property type="match status" value="1"/>
</dbReference>
<dbReference type="InterPro" id="IPR005829">
    <property type="entry name" value="Sugar_transporter_CS"/>
</dbReference>
<keyword evidence="2" id="KW-0813">Transport</keyword>
<dbReference type="Pfam" id="PF07690">
    <property type="entry name" value="MFS_1"/>
    <property type="match status" value="1"/>
</dbReference>
<dbReference type="InterPro" id="IPR020846">
    <property type="entry name" value="MFS_dom"/>
</dbReference>
<keyword evidence="4 7" id="KW-0812">Transmembrane</keyword>
<evidence type="ECO:0000256" key="6">
    <source>
        <dbReference type="ARBA" id="ARBA00023136"/>
    </source>
</evidence>
<dbReference type="InterPro" id="IPR011701">
    <property type="entry name" value="MFS"/>
</dbReference>
<feature type="transmembrane region" description="Helical" evidence="7">
    <location>
        <begin position="303"/>
        <end position="323"/>
    </location>
</feature>
<evidence type="ECO:0000313" key="10">
    <source>
        <dbReference type="Proteomes" id="UP000321199"/>
    </source>
</evidence>
<feature type="transmembrane region" description="Helical" evidence="7">
    <location>
        <begin position="88"/>
        <end position="111"/>
    </location>
</feature>
<proteinExistence type="predicted"/>
<dbReference type="InterPro" id="IPR036259">
    <property type="entry name" value="MFS_trans_sf"/>
</dbReference>
<dbReference type="KEGG" id="cof:FOZ74_14305"/>
<evidence type="ECO:0000256" key="1">
    <source>
        <dbReference type="ARBA" id="ARBA00004651"/>
    </source>
</evidence>
<feature type="transmembrane region" description="Helical" evidence="7">
    <location>
        <begin position="381"/>
        <end position="402"/>
    </location>
</feature>
<keyword evidence="6 7" id="KW-0472">Membrane</keyword>
<feature type="transmembrane region" description="Helical" evidence="7">
    <location>
        <begin position="154"/>
        <end position="173"/>
    </location>
</feature>
<keyword evidence="3" id="KW-1003">Cell membrane</keyword>
<evidence type="ECO:0000259" key="8">
    <source>
        <dbReference type="PROSITE" id="PS50850"/>
    </source>
</evidence>
<reference evidence="9 10" key="1">
    <citation type="submission" date="2019-07" db="EMBL/GenBank/DDBJ databases">
        <title>Complete genome sequence of Comamonas sp. NLF 7-7 isolated from livestock.</title>
        <authorList>
            <person name="Kim D.H."/>
            <person name="Kim J.G."/>
        </authorList>
    </citation>
    <scope>NUCLEOTIDE SEQUENCE [LARGE SCALE GENOMIC DNA]</scope>
    <source>
        <strain evidence="9 10">NLF 7-7</strain>
    </source>
</reference>
<feature type="transmembrane region" description="Helical" evidence="7">
    <location>
        <begin position="123"/>
        <end position="142"/>
    </location>
</feature>
<keyword evidence="10" id="KW-1185">Reference proteome</keyword>
<feature type="transmembrane region" description="Helical" evidence="7">
    <location>
        <begin position="213"/>
        <end position="237"/>
    </location>
</feature>
<feature type="transmembrane region" description="Helical" evidence="7">
    <location>
        <begin position="478"/>
        <end position="498"/>
    </location>
</feature>
<evidence type="ECO:0000313" key="9">
    <source>
        <dbReference type="EMBL" id="QEA14103.1"/>
    </source>
</evidence>
<name>A0A5B8RY95_9BURK</name>
<accession>A0A5B8RY95</accession>